<evidence type="ECO:0000256" key="1">
    <source>
        <dbReference type="SAM" id="MobiDB-lite"/>
    </source>
</evidence>
<dbReference type="EMBL" id="JAXLPB010000002">
    <property type="protein sequence ID" value="MDY8109325.1"/>
    <property type="molecule type" value="Genomic_DNA"/>
</dbReference>
<gene>
    <name evidence="2" type="ORF">U0C82_09245</name>
</gene>
<keyword evidence="3" id="KW-1185">Reference proteome</keyword>
<feature type="region of interest" description="Disordered" evidence="1">
    <location>
        <begin position="167"/>
        <end position="207"/>
    </location>
</feature>
<evidence type="ECO:0008006" key="4">
    <source>
        <dbReference type="Google" id="ProtNLM"/>
    </source>
</evidence>
<accession>A0ABU5I1X7</accession>
<evidence type="ECO:0000313" key="2">
    <source>
        <dbReference type="EMBL" id="MDY8109325.1"/>
    </source>
</evidence>
<feature type="compositionally biased region" description="Polar residues" evidence="1">
    <location>
        <begin position="167"/>
        <end position="178"/>
    </location>
</feature>
<dbReference type="Proteomes" id="UP001294412">
    <property type="component" value="Unassembled WGS sequence"/>
</dbReference>
<organism evidence="2 3">
    <name type="scientific">Fulvimarina uroteuthidis</name>
    <dbReference type="NCBI Taxonomy" id="3098149"/>
    <lineage>
        <taxon>Bacteria</taxon>
        <taxon>Pseudomonadati</taxon>
        <taxon>Pseudomonadota</taxon>
        <taxon>Alphaproteobacteria</taxon>
        <taxon>Hyphomicrobiales</taxon>
        <taxon>Aurantimonadaceae</taxon>
        <taxon>Fulvimarina</taxon>
    </lineage>
</organism>
<reference evidence="2 3" key="1">
    <citation type="submission" date="2023-12" db="EMBL/GenBank/DDBJ databases">
        <title>Description of Novel Strain Fulvimarina sp. 2208YS6-2-32 isolated from Uroteuthis (Photololigo) edulis.</title>
        <authorList>
            <person name="Park J.-S."/>
        </authorList>
    </citation>
    <scope>NUCLEOTIDE SEQUENCE [LARGE SCALE GENOMIC DNA]</scope>
    <source>
        <strain evidence="2 3">2208YS6-2-32</strain>
    </source>
</reference>
<evidence type="ECO:0000313" key="3">
    <source>
        <dbReference type="Proteomes" id="UP001294412"/>
    </source>
</evidence>
<feature type="region of interest" description="Disordered" evidence="1">
    <location>
        <begin position="109"/>
        <end position="130"/>
    </location>
</feature>
<feature type="compositionally biased region" description="Basic and acidic residues" evidence="1">
    <location>
        <begin position="88"/>
        <end position="97"/>
    </location>
</feature>
<proteinExistence type="predicted"/>
<feature type="region of interest" description="Disordered" evidence="1">
    <location>
        <begin position="72"/>
        <end position="97"/>
    </location>
</feature>
<comment type="caution">
    <text evidence="2">The sequence shown here is derived from an EMBL/GenBank/DDBJ whole genome shotgun (WGS) entry which is preliminary data.</text>
</comment>
<sequence length="226" mass="24696">MMISTTHRLFARPTCHVALLAGVVALSGCLGPTYGTGTSQGEMLFDDLNNVVSFGSGGDSEPIAYTERPELRTPENTSILPPPQEPAARPETEFERRQRIQSAAYSGDGAVPVSQMTGPKPGVTQDYLDRTRGDGYDFAEVRSRDESITLSPAELRSRSALVRERIAQNSAANQNQRRYLSEPPLEYRRPSAAAPVGDPGLDEEVKQRRLRGSESLFSKVGDLLPF</sequence>
<protein>
    <recommendedName>
        <fullName evidence="4">Beta-barrel assembly machine subunit BamF</fullName>
    </recommendedName>
</protein>
<name>A0ABU5I1X7_9HYPH</name>